<reference evidence="1 2" key="1">
    <citation type="submission" date="2021-04" db="EMBL/GenBank/DDBJ databases">
        <title>The genome sequence of type strain Ideonella paludis KCTC 32238.</title>
        <authorList>
            <person name="Liu Y."/>
        </authorList>
    </citation>
    <scope>NUCLEOTIDE SEQUENCE [LARGE SCALE GENOMIC DNA]</scope>
    <source>
        <strain evidence="1 2">KCTC 32238</strain>
    </source>
</reference>
<gene>
    <name evidence="1" type="ORF">KAK11_13290</name>
</gene>
<proteinExistence type="predicted"/>
<dbReference type="EMBL" id="JAGQDG010000005">
    <property type="protein sequence ID" value="MBQ0936308.1"/>
    <property type="molecule type" value="Genomic_DNA"/>
</dbReference>
<name>A0ABS5DYT0_9BURK</name>
<comment type="caution">
    <text evidence="1">The sequence shown here is derived from an EMBL/GenBank/DDBJ whole genome shotgun (WGS) entry which is preliminary data.</text>
</comment>
<accession>A0ABS5DYT0</accession>
<sequence length="105" mass="10909">MAIAFALPAWQHGQELTPRGGGSMPGKAMTQRLRHVEPAMAAKELTAKLRSSGAEVSLSEVGGKVHLRVKVSAEHLDAVSATLAAMELSLDGQGEADIQIDAGPP</sequence>
<dbReference type="Proteomes" id="UP000672097">
    <property type="component" value="Unassembled WGS sequence"/>
</dbReference>
<keyword evidence="2" id="KW-1185">Reference proteome</keyword>
<organism evidence="1 2">
    <name type="scientific">Ideonella paludis</name>
    <dbReference type="NCBI Taxonomy" id="1233411"/>
    <lineage>
        <taxon>Bacteria</taxon>
        <taxon>Pseudomonadati</taxon>
        <taxon>Pseudomonadota</taxon>
        <taxon>Betaproteobacteria</taxon>
        <taxon>Burkholderiales</taxon>
        <taxon>Sphaerotilaceae</taxon>
        <taxon>Ideonella</taxon>
    </lineage>
</organism>
<evidence type="ECO:0000313" key="2">
    <source>
        <dbReference type="Proteomes" id="UP000672097"/>
    </source>
</evidence>
<evidence type="ECO:0000313" key="1">
    <source>
        <dbReference type="EMBL" id="MBQ0936308.1"/>
    </source>
</evidence>
<protein>
    <submittedName>
        <fullName evidence="1">Uncharacterized protein</fullName>
    </submittedName>
</protein>